<feature type="transmembrane region" description="Helical" evidence="6">
    <location>
        <begin position="15"/>
        <end position="41"/>
    </location>
</feature>
<keyword evidence="5 6" id="KW-0472">Membrane</keyword>
<dbReference type="InterPro" id="IPR014710">
    <property type="entry name" value="RmlC-like_jellyroll"/>
</dbReference>
<gene>
    <name evidence="8" type="ORF">WJX64_12570</name>
</gene>
<dbReference type="PROSITE" id="PS50042">
    <property type="entry name" value="CNMP_BINDING_3"/>
    <property type="match status" value="1"/>
</dbReference>
<evidence type="ECO:0000313" key="9">
    <source>
        <dbReference type="Proteomes" id="UP001425155"/>
    </source>
</evidence>
<name>A0ABU9W5V7_9MICO</name>
<dbReference type="SUPFAM" id="SSF82861">
    <property type="entry name" value="Mechanosensitive channel protein MscS (YggB), transmembrane region"/>
    <property type="match status" value="1"/>
</dbReference>
<dbReference type="PANTHER" id="PTHR30566">
    <property type="entry name" value="YNAI-RELATED MECHANOSENSITIVE ION CHANNEL"/>
    <property type="match status" value="1"/>
</dbReference>
<dbReference type="PANTHER" id="PTHR30566:SF25">
    <property type="entry name" value="INNER MEMBRANE PROTEIN"/>
    <property type="match status" value="1"/>
</dbReference>
<feature type="transmembrane region" description="Helical" evidence="6">
    <location>
        <begin position="53"/>
        <end position="73"/>
    </location>
</feature>
<dbReference type="InterPro" id="IPR000595">
    <property type="entry name" value="cNMP-bd_dom"/>
</dbReference>
<dbReference type="InterPro" id="IPR018490">
    <property type="entry name" value="cNMP-bd_dom_sf"/>
</dbReference>
<dbReference type="Gene3D" id="2.60.120.10">
    <property type="entry name" value="Jelly Rolls"/>
    <property type="match status" value="1"/>
</dbReference>
<evidence type="ECO:0000256" key="5">
    <source>
        <dbReference type="ARBA" id="ARBA00023136"/>
    </source>
</evidence>
<dbReference type="InterPro" id="IPR006685">
    <property type="entry name" value="MscS_channel_2nd"/>
</dbReference>
<comment type="similarity">
    <text evidence="2">Belongs to the MscS (TC 1.A.23) family.</text>
</comment>
<organism evidence="8 9">
    <name type="scientific">Leifsonia stereocauli</name>
    <dbReference type="NCBI Taxonomy" id="3134136"/>
    <lineage>
        <taxon>Bacteria</taxon>
        <taxon>Bacillati</taxon>
        <taxon>Actinomycetota</taxon>
        <taxon>Actinomycetes</taxon>
        <taxon>Micrococcales</taxon>
        <taxon>Microbacteriaceae</taxon>
        <taxon>Leifsonia</taxon>
    </lineage>
</organism>
<keyword evidence="4 6" id="KW-1133">Transmembrane helix</keyword>
<feature type="transmembrane region" description="Helical" evidence="6">
    <location>
        <begin position="148"/>
        <end position="179"/>
    </location>
</feature>
<evidence type="ECO:0000259" key="7">
    <source>
        <dbReference type="PROSITE" id="PS50042"/>
    </source>
</evidence>
<dbReference type="Gene3D" id="1.10.287.1260">
    <property type="match status" value="1"/>
</dbReference>
<feature type="domain" description="Cyclic nucleotide-binding" evidence="7">
    <location>
        <begin position="345"/>
        <end position="413"/>
    </location>
</feature>
<evidence type="ECO:0000256" key="6">
    <source>
        <dbReference type="SAM" id="Phobius"/>
    </source>
</evidence>
<accession>A0ABU9W5V7</accession>
<proteinExistence type="inferred from homology"/>
<evidence type="ECO:0000256" key="2">
    <source>
        <dbReference type="ARBA" id="ARBA00008017"/>
    </source>
</evidence>
<keyword evidence="3 6" id="KW-0812">Transmembrane</keyword>
<evidence type="ECO:0000256" key="1">
    <source>
        <dbReference type="ARBA" id="ARBA00004141"/>
    </source>
</evidence>
<dbReference type="SUPFAM" id="SSF51206">
    <property type="entry name" value="cAMP-binding domain-like"/>
    <property type="match status" value="1"/>
</dbReference>
<dbReference type="InterPro" id="IPR010920">
    <property type="entry name" value="LSM_dom_sf"/>
</dbReference>
<reference evidence="8 9" key="1">
    <citation type="submission" date="2024-03" db="EMBL/GenBank/DDBJ databases">
        <title>YIM 134122 draft genome.</title>
        <authorList>
            <person name="Zuo S."/>
            <person name="Xiong L."/>
        </authorList>
    </citation>
    <scope>NUCLEOTIDE SEQUENCE [LARGE SCALE GENOMIC DNA]</scope>
    <source>
        <strain evidence="8 9">YIM 134122</strain>
    </source>
</reference>
<dbReference type="InterPro" id="IPR011014">
    <property type="entry name" value="MscS_channel_TM-2"/>
</dbReference>
<evidence type="ECO:0000256" key="3">
    <source>
        <dbReference type="ARBA" id="ARBA00022692"/>
    </source>
</evidence>
<evidence type="ECO:0000256" key="4">
    <source>
        <dbReference type="ARBA" id="ARBA00022989"/>
    </source>
</evidence>
<feature type="transmembrane region" description="Helical" evidence="6">
    <location>
        <begin position="79"/>
        <end position="108"/>
    </location>
</feature>
<comment type="subcellular location">
    <subcellularLocation>
        <location evidence="1">Membrane</location>
        <topology evidence="1">Multi-pass membrane protein</topology>
    </subcellularLocation>
</comment>
<evidence type="ECO:0000313" key="8">
    <source>
        <dbReference type="EMBL" id="MEN1947384.1"/>
    </source>
</evidence>
<dbReference type="CDD" id="cd00038">
    <property type="entry name" value="CAP_ED"/>
    <property type="match status" value="1"/>
</dbReference>
<keyword evidence="9" id="KW-1185">Reference proteome</keyword>
<sequence>MGGGLIVGDVVQGGWVVWAIALAIGVPVALVICTEILAALTRRGSPAAKPVRLLRNWVIPVGGLFALLIFAFQSPADQVWARVVATVLGFLLILLVLSAFNVALFANARKGTWRERIPSIFVDLARLALIVIGLAILFQWVWGADVGGLIAALGVTSIVIGLALQNAVGGVISGLLLLFEQPFKIGDWLDTGSARGRVVEVNWRAVHIETGEGILVVPNAALASSSFRNLSEPAGAFHASATTTFATDDPPHEVIDLLVEVASGLPMLDASEKPTARYLGAAKYAVDIPVTVPSVAEDAVALFLAWLWYAARRRGLALDNDATDPIAAPERLEAAIERVAPTLQLSEQARLELRESCRLERYGTGEVVQVPGRVPGAMRFVVEGRLRLSVIADKGLVGFATIDAGDYVGQTALTREPSFVHAMALDVTTLLVMPLSVIDDIVRSRPIVAREIGQAIENKRQAASAALATAGIVRGTVGG</sequence>
<dbReference type="SUPFAM" id="SSF50182">
    <property type="entry name" value="Sm-like ribonucleoproteins"/>
    <property type="match status" value="1"/>
</dbReference>
<feature type="transmembrane region" description="Helical" evidence="6">
    <location>
        <begin position="120"/>
        <end position="142"/>
    </location>
</feature>
<dbReference type="Proteomes" id="UP001425155">
    <property type="component" value="Unassembled WGS sequence"/>
</dbReference>
<dbReference type="Pfam" id="PF00924">
    <property type="entry name" value="MS_channel_2nd"/>
    <property type="match status" value="1"/>
</dbReference>
<dbReference type="InterPro" id="IPR023408">
    <property type="entry name" value="MscS_beta-dom_sf"/>
</dbReference>
<dbReference type="Pfam" id="PF00027">
    <property type="entry name" value="cNMP_binding"/>
    <property type="match status" value="1"/>
</dbReference>
<protein>
    <submittedName>
        <fullName evidence="8">Mechanosensitive ion channel family protein</fullName>
    </submittedName>
</protein>
<comment type="caution">
    <text evidence="8">The sequence shown here is derived from an EMBL/GenBank/DDBJ whole genome shotgun (WGS) entry which is preliminary data.</text>
</comment>
<dbReference type="RefSeq" id="WP_342114564.1">
    <property type="nucleotide sequence ID" value="NZ_JBCAUN010000002.1"/>
</dbReference>
<dbReference type="Gene3D" id="2.30.30.60">
    <property type="match status" value="1"/>
</dbReference>
<dbReference type="EMBL" id="JBCLVG010000002">
    <property type="protein sequence ID" value="MEN1947384.1"/>
    <property type="molecule type" value="Genomic_DNA"/>
</dbReference>